<dbReference type="GO" id="GO:0080120">
    <property type="term" value="P:CAAX-box protein maturation"/>
    <property type="evidence" value="ECO:0007669"/>
    <property type="project" value="UniProtKB-ARBA"/>
</dbReference>
<dbReference type="OrthoDB" id="5322702at2"/>
<sequence>MRASRWTLLALLGAGYALALTHGQLGLPTLPVFALLLFSGWLVQPVRARHWRVLGHSLFVLTAVALALHGLPGFDNARVIDQVRFSADAVPFSMHLNLDKPLIGLWLLLACPWIVMARRPRPGLAALAVVLTSLVCLGVAWLLGVVAWSVKWPAQAWLWLANNLLLVSLVEEALFRGYLQGSLQRWLTPLRQGDNLALGLSALLFGLAHVGGGWPWVALATLAGAGYGLAWRHGGLPAALLAHFGLNLVHFALFTYPLETTP</sequence>
<evidence type="ECO:0000313" key="3">
    <source>
        <dbReference type="EMBL" id="SNS90690.1"/>
    </source>
</evidence>
<keyword evidence="1" id="KW-1133">Transmembrane helix</keyword>
<evidence type="ECO:0000313" key="4">
    <source>
        <dbReference type="Proteomes" id="UP000198407"/>
    </source>
</evidence>
<feature type="transmembrane region" description="Helical" evidence="1">
    <location>
        <begin position="101"/>
        <end position="117"/>
    </location>
</feature>
<dbReference type="GO" id="GO:0004175">
    <property type="term" value="F:endopeptidase activity"/>
    <property type="evidence" value="ECO:0007669"/>
    <property type="project" value="UniProtKB-ARBA"/>
</dbReference>
<feature type="transmembrane region" description="Helical" evidence="1">
    <location>
        <begin position="29"/>
        <end position="46"/>
    </location>
</feature>
<protein>
    <recommendedName>
        <fullName evidence="2">CAAX prenyl protease 2/Lysostaphin resistance protein A-like domain-containing protein</fullName>
    </recommendedName>
</protein>
<dbReference type="EMBL" id="FZOL01000018">
    <property type="protein sequence ID" value="SNS90690.1"/>
    <property type="molecule type" value="Genomic_DNA"/>
</dbReference>
<dbReference type="Pfam" id="PF02517">
    <property type="entry name" value="Rce1-like"/>
    <property type="match status" value="1"/>
</dbReference>
<feature type="transmembrane region" description="Helical" evidence="1">
    <location>
        <begin position="196"/>
        <end position="216"/>
    </location>
</feature>
<keyword evidence="1" id="KW-0812">Transmembrane</keyword>
<proteinExistence type="predicted"/>
<name>A0A239IAR1_9PSED</name>
<dbReference type="Proteomes" id="UP000198407">
    <property type="component" value="Unassembled WGS sequence"/>
</dbReference>
<dbReference type="AlphaFoldDB" id="A0A239IAR1"/>
<dbReference type="InterPro" id="IPR003675">
    <property type="entry name" value="Rce1/LyrA-like_dom"/>
</dbReference>
<evidence type="ECO:0000256" key="1">
    <source>
        <dbReference type="SAM" id="Phobius"/>
    </source>
</evidence>
<keyword evidence="1" id="KW-0472">Membrane</keyword>
<feature type="transmembrane region" description="Helical" evidence="1">
    <location>
        <begin position="53"/>
        <end position="71"/>
    </location>
</feature>
<gene>
    <name evidence="3" type="ORF">SAMN05444352_11862</name>
</gene>
<feature type="transmembrane region" description="Helical" evidence="1">
    <location>
        <begin position="124"/>
        <end position="150"/>
    </location>
</feature>
<accession>A0A239IAR1</accession>
<keyword evidence="4" id="KW-1185">Reference proteome</keyword>
<feature type="domain" description="CAAX prenyl protease 2/Lysostaphin resistance protein A-like" evidence="2">
    <location>
        <begin position="155"/>
        <end position="249"/>
    </location>
</feature>
<reference evidence="4" key="1">
    <citation type="submission" date="2017-06" db="EMBL/GenBank/DDBJ databases">
        <authorList>
            <person name="Varghese N."/>
            <person name="Submissions S."/>
        </authorList>
    </citation>
    <scope>NUCLEOTIDE SEQUENCE [LARGE SCALE GENOMIC DNA]</scope>
    <source>
        <strain evidence="4">DSM 22348</strain>
    </source>
</reference>
<organism evidence="3 4">
    <name type="scientific">Pseudomonas japonica</name>
    <dbReference type="NCBI Taxonomy" id="256466"/>
    <lineage>
        <taxon>Bacteria</taxon>
        <taxon>Pseudomonadati</taxon>
        <taxon>Pseudomonadota</taxon>
        <taxon>Gammaproteobacteria</taxon>
        <taxon>Pseudomonadales</taxon>
        <taxon>Pseudomonadaceae</taxon>
        <taxon>Pseudomonas</taxon>
    </lineage>
</organism>
<feature type="transmembrane region" description="Helical" evidence="1">
    <location>
        <begin position="156"/>
        <end position="175"/>
    </location>
</feature>
<dbReference type="RefSeq" id="WP_042124275.1">
    <property type="nucleotide sequence ID" value="NZ_FZOL01000018.1"/>
</dbReference>
<evidence type="ECO:0000259" key="2">
    <source>
        <dbReference type="Pfam" id="PF02517"/>
    </source>
</evidence>
<dbReference type="STRING" id="1215104.GCA_000730585_03193"/>
<feature type="transmembrane region" description="Helical" evidence="1">
    <location>
        <begin position="236"/>
        <end position="256"/>
    </location>
</feature>